<name>A0A840VIA3_9PROT</name>
<feature type="domain" description="Thioredoxin" evidence="4">
    <location>
        <begin position="19"/>
        <end position="209"/>
    </location>
</feature>
<dbReference type="AlphaFoldDB" id="A0A840VIA3"/>
<comment type="function">
    <text evidence="1">May be required for disulfide bond formation in some proteins.</text>
</comment>
<dbReference type="EMBL" id="JACHFJ010000003">
    <property type="protein sequence ID" value="MBB5372915.1"/>
    <property type="molecule type" value="Genomic_DNA"/>
</dbReference>
<dbReference type="InterPro" id="IPR036249">
    <property type="entry name" value="Thioredoxin-like_sf"/>
</dbReference>
<organism evidence="5 6">
    <name type="scientific">Acidocella aromatica</name>
    <dbReference type="NCBI Taxonomy" id="1303579"/>
    <lineage>
        <taxon>Bacteria</taxon>
        <taxon>Pseudomonadati</taxon>
        <taxon>Pseudomonadota</taxon>
        <taxon>Alphaproteobacteria</taxon>
        <taxon>Acetobacterales</taxon>
        <taxon>Acidocellaceae</taxon>
        <taxon>Acidocella</taxon>
    </lineage>
</organism>
<keyword evidence="6" id="KW-1185">Reference proteome</keyword>
<dbReference type="Pfam" id="PF13462">
    <property type="entry name" value="Thioredoxin_4"/>
    <property type="match status" value="1"/>
</dbReference>
<gene>
    <name evidence="5" type="ORF">HNP71_001166</name>
</gene>
<dbReference type="RefSeq" id="WP_183265932.1">
    <property type="nucleotide sequence ID" value="NZ_JACHFJ010000003.1"/>
</dbReference>
<reference evidence="5 6" key="1">
    <citation type="submission" date="2020-08" db="EMBL/GenBank/DDBJ databases">
        <title>Genomic Encyclopedia of Type Strains, Phase IV (KMG-IV): sequencing the most valuable type-strain genomes for metagenomic binning, comparative biology and taxonomic classification.</title>
        <authorList>
            <person name="Goeker M."/>
        </authorList>
    </citation>
    <scope>NUCLEOTIDE SEQUENCE [LARGE SCALE GENOMIC DNA]</scope>
    <source>
        <strain evidence="5 6">DSM 27026</strain>
    </source>
</reference>
<dbReference type="InterPro" id="IPR012336">
    <property type="entry name" value="Thioredoxin-like_fold"/>
</dbReference>
<dbReference type="PROSITE" id="PS51352">
    <property type="entry name" value="THIOREDOXIN_2"/>
    <property type="match status" value="1"/>
</dbReference>
<sequence>MQITRRSALALVGTSVLAAPSLARAQNSSAPQTVAPPYTQRSLGSPKAPVTVQEYFSLTCTHCAQFATVTMPQVKKNLIDTGKVQFIYHDFPLDQVALKAAQVSRYLPEKQYYPFIEALFASQDDWAFKPNEDYHASIFKYAALAGMDQATFETAWNDDKLAQFILTGQQEAEKMYNISATPTFIINGKPYPGAMEYNDFAAAVASAAKG</sequence>
<evidence type="ECO:0000256" key="2">
    <source>
        <dbReference type="ARBA" id="ARBA00005791"/>
    </source>
</evidence>
<evidence type="ECO:0000256" key="1">
    <source>
        <dbReference type="ARBA" id="ARBA00003565"/>
    </source>
</evidence>
<feature type="signal peptide" evidence="3">
    <location>
        <begin position="1"/>
        <end position="25"/>
    </location>
</feature>
<keyword evidence="5" id="KW-0413">Isomerase</keyword>
<evidence type="ECO:0000256" key="3">
    <source>
        <dbReference type="SAM" id="SignalP"/>
    </source>
</evidence>
<dbReference type="Proteomes" id="UP000553706">
    <property type="component" value="Unassembled WGS sequence"/>
</dbReference>
<dbReference type="PANTHER" id="PTHR13887">
    <property type="entry name" value="GLUTATHIONE S-TRANSFERASE KAPPA"/>
    <property type="match status" value="1"/>
</dbReference>
<dbReference type="SUPFAM" id="SSF52833">
    <property type="entry name" value="Thioredoxin-like"/>
    <property type="match status" value="1"/>
</dbReference>
<evidence type="ECO:0000259" key="4">
    <source>
        <dbReference type="PROSITE" id="PS51352"/>
    </source>
</evidence>
<protein>
    <submittedName>
        <fullName evidence="5">Protein-disulfide isomerase</fullName>
    </submittedName>
</protein>
<dbReference type="PANTHER" id="PTHR13887:SF56">
    <property type="entry name" value="THIOREDOXIN-LIKE REDUCTASE RV2466C"/>
    <property type="match status" value="1"/>
</dbReference>
<dbReference type="InterPro" id="IPR013766">
    <property type="entry name" value="Thioredoxin_domain"/>
</dbReference>
<comment type="caution">
    <text evidence="5">The sequence shown here is derived from an EMBL/GenBank/DDBJ whole genome shotgun (WGS) entry which is preliminary data.</text>
</comment>
<evidence type="ECO:0000313" key="6">
    <source>
        <dbReference type="Proteomes" id="UP000553706"/>
    </source>
</evidence>
<keyword evidence="3" id="KW-0732">Signal</keyword>
<comment type="similarity">
    <text evidence="2">Belongs to the thioredoxin family. DsbA subfamily.</text>
</comment>
<proteinExistence type="inferred from homology"/>
<feature type="chain" id="PRO_5032570152" evidence="3">
    <location>
        <begin position="26"/>
        <end position="210"/>
    </location>
</feature>
<accession>A0A840VIA3</accession>
<evidence type="ECO:0000313" key="5">
    <source>
        <dbReference type="EMBL" id="MBB5372915.1"/>
    </source>
</evidence>
<dbReference type="Gene3D" id="3.40.30.10">
    <property type="entry name" value="Glutaredoxin"/>
    <property type="match status" value="1"/>
</dbReference>
<dbReference type="GO" id="GO:0016853">
    <property type="term" value="F:isomerase activity"/>
    <property type="evidence" value="ECO:0007669"/>
    <property type="project" value="UniProtKB-KW"/>
</dbReference>